<dbReference type="Pfam" id="PF08281">
    <property type="entry name" value="Sigma70_r4_2"/>
    <property type="match status" value="1"/>
</dbReference>
<dbReference type="InterPro" id="IPR013249">
    <property type="entry name" value="RNA_pol_sigma70_r4_t2"/>
</dbReference>
<dbReference type="RefSeq" id="WP_113616584.1">
    <property type="nucleotide sequence ID" value="NZ_QFFJ01000001.1"/>
</dbReference>
<keyword evidence="3" id="KW-0731">Sigma factor</keyword>
<evidence type="ECO:0000256" key="4">
    <source>
        <dbReference type="ARBA" id="ARBA00023163"/>
    </source>
</evidence>
<dbReference type="InterPro" id="IPR013324">
    <property type="entry name" value="RNA_pol_sigma_r3/r4-like"/>
</dbReference>
<dbReference type="InterPro" id="IPR007627">
    <property type="entry name" value="RNA_pol_sigma70_r2"/>
</dbReference>
<dbReference type="InterPro" id="IPR036388">
    <property type="entry name" value="WH-like_DNA-bd_sf"/>
</dbReference>
<evidence type="ECO:0008006" key="9">
    <source>
        <dbReference type="Google" id="ProtNLM"/>
    </source>
</evidence>
<evidence type="ECO:0000256" key="1">
    <source>
        <dbReference type="ARBA" id="ARBA00010641"/>
    </source>
</evidence>
<evidence type="ECO:0000256" key="2">
    <source>
        <dbReference type="ARBA" id="ARBA00023015"/>
    </source>
</evidence>
<name>A0A365Y6P8_9BACT</name>
<dbReference type="Proteomes" id="UP000253410">
    <property type="component" value="Unassembled WGS sequence"/>
</dbReference>
<comment type="caution">
    <text evidence="7">The sequence shown here is derived from an EMBL/GenBank/DDBJ whole genome shotgun (WGS) entry which is preliminary data.</text>
</comment>
<evidence type="ECO:0000259" key="5">
    <source>
        <dbReference type="Pfam" id="PF04542"/>
    </source>
</evidence>
<reference evidence="7 8" key="1">
    <citation type="submission" date="2018-05" db="EMBL/GenBank/DDBJ databases">
        <title>Chitinophaga sp. K3CV102501T nov., isolated from isolated from a monsoon evergreen broad-leaved forest soil.</title>
        <authorList>
            <person name="Lv Y."/>
        </authorList>
    </citation>
    <scope>NUCLEOTIDE SEQUENCE [LARGE SCALE GENOMIC DNA]</scope>
    <source>
        <strain evidence="7 8">GDMCC 1.1325</strain>
    </source>
</reference>
<dbReference type="OrthoDB" id="9150024at2"/>
<dbReference type="InterPro" id="IPR013325">
    <property type="entry name" value="RNA_pol_sigma_r2"/>
</dbReference>
<organism evidence="7 8">
    <name type="scientific">Chitinophaga flava</name>
    <dbReference type="NCBI Taxonomy" id="2259036"/>
    <lineage>
        <taxon>Bacteria</taxon>
        <taxon>Pseudomonadati</taxon>
        <taxon>Bacteroidota</taxon>
        <taxon>Chitinophagia</taxon>
        <taxon>Chitinophagales</taxon>
        <taxon>Chitinophagaceae</taxon>
        <taxon>Chitinophaga</taxon>
    </lineage>
</organism>
<keyword evidence="8" id="KW-1185">Reference proteome</keyword>
<dbReference type="Gene3D" id="1.10.1740.10">
    <property type="match status" value="1"/>
</dbReference>
<dbReference type="GO" id="GO:0006352">
    <property type="term" value="P:DNA-templated transcription initiation"/>
    <property type="evidence" value="ECO:0007669"/>
    <property type="project" value="InterPro"/>
</dbReference>
<protein>
    <recommendedName>
        <fullName evidence="9">Sigma-70 family RNA polymerase sigma factor</fullName>
    </recommendedName>
</protein>
<dbReference type="SUPFAM" id="SSF88946">
    <property type="entry name" value="Sigma2 domain of RNA polymerase sigma factors"/>
    <property type="match status" value="1"/>
</dbReference>
<dbReference type="Pfam" id="PF04542">
    <property type="entry name" value="Sigma70_r2"/>
    <property type="match status" value="1"/>
</dbReference>
<comment type="similarity">
    <text evidence="1">Belongs to the sigma-70 factor family. ECF subfamily.</text>
</comment>
<proteinExistence type="inferred from homology"/>
<dbReference type="GO" id="GO:0003677">
    <property type="term" value="F:DNA binding"/>
    <property type="evidence" value="ECO:0007669"/>
    <property type="project" value="InterPro"/>
</dbReference>
<gene>
    <name evidence="7" type="ORF">DF182_15870</name>
</gene>
<evidence type="ECO:0000259" key="6">
    <source>
        <dbReference type="Pfam" id="PF08281"/>
    </source>
</evidence>
<evidence type="ECO:0000313" key="8">
    <source>
        <dbReference type="Proteomes" id="UP000253410"/>
    </source>
</evidence>
<dbReference type="AlphaFoldDB" id="A0A365Y6P8"/>
<feature type="domain" description="RNA polymerase sigma factor 70 region 4 type 2" evidence="6">
    <location>
        <begin position="127"/>
        <end position="179"/>
    </location>
</feature>
<dbReference type="CDD" id="cd06171">
    <property type="entry name" value="Sigma70_r4"/>
    <property type="match status" value="1"/>
</dbReference>
<dbReference type="InterPro" id="IPR039425">
    <property type="entry name" value="RNA_pol_sigma-70-like"/>
</dbReference>
<dbReference type="EMBL" id="QFFJ01000001">
    <property type="protein sequence ID" value="RBL93961.1"/>
    <property type="molecule type" value="Genomic_DNA"/>
</dbReference>
<dbReference type="PANTHER" id="PTHR43133">
    <property type="entry name" value="RNA POLYMERASE ECF-TYPE SIGMA FACTO"/>
    <property type="match status" value="1"/>
</dbReference>
<dbReference type="InterPro" id="IPR014284">
    <property type="entry name" value="RNA_pol_sigma-70_dom"/>
</dbReference>
<dbReference type="PANTHER" id="PTHR43133:SF46">
    <property type="entry name" value="RNA POLYMERASE SIGMA-70 FACTOR ECF SUBFAMILY"/>
    <property type="match status" value="1"/>
</dbReference>
<evidence type="ECO:0000313" key="7">
    <source>
        <dbReference type="EMBL" id="RBL93961.1"/>
    </source>
</evidence>
<feature type="domain" description="RNA polymerase sigma-70 region 2" evidence="5">
    <location>
        <begin position="26"/>
        <end position="92"/>
    </location>
</feature>
<keyword evidence="4" id="KW-0804">Transcription</keyword>
<sequence>MDVLTTADTILWTALQQGDEQAFANLYDRYFERLYEYGMRLHPSDDQVKDAIQELFIKLWTNRQNLSTTVDPRPYLFVALRGTIYNRLRPRKNAVLVAFNQQEHDFLAHFSTEHAYIKKEQLQEQQQQLLQALNQLNARQKEILYLRYFEELDYEQIANIMGISVKGAYKLSARALKNMRDILGISTAILLTLLAELKTTIYP</sequence>
<dbReference type="GO" id="GO:0016987">
    <property type="term" value="F:sigma factor activity"/>
    <property type="evidence" value="ECO:0007669"/>
    <property type="project" value="UniProtKB-KW"/>
</dbReference>
<accession>A0A365Y6P8</accession>
<dbReference type="NCBIfam" id="TIGR02937">
    <property type="entry name" value="sigma70-ECF"/>
    <property type="match status" value="1"/>
</dbReference>
<keyword evidence="2" id="KW-0805">Transcription regulation</keyword>
<evidence type="ECO:0000256" key="3">
    <source>
        <dbReference type="ARBA" id="ARBA00023082"/>
    </source>
</evidence>
<dbReference type="SUPFAM" id="SSF88659">
    <property type="entry name" value="Sigma3 and sigma4 domains of RNA polymerase sigma factors"/>
    <property type="match status" value="1"/>
</dbReference>
<dbReference type="Gene3D" id="1.10.10.10">
    <property type="entry name" value="Winged helix-like DNA-binding domain superfamily/Winged helix DNA-binding domain"/>
    <property type="match status" value="1"/>
</dbReference>